<accession>A0A210QEZ4</accession>
<dbReference type="PANTHER" id="PTHR11662:SF399">
    <property type="entry name" value="FI19708P1-RELATED"/>
    <property type="match status" value="1"/>
</dbReference>
<organism evidence="10 11">
    <name type="scientific">Mizuhopecten yessoensis</name>
    <name type="common">Japanese scallop</name>
    <name type="synonym">Patinopecten yessoensis</name>
    <dbReference type="NCBI Taxonomy" id="6573"/>
    <lineage>
        <taxon>Eukaryota</taxon>
        <taxon>Metazoa</taxon>
        <taxon>Spiralia</taxon>
        <taxon>Lophotrochozoa</taxon>
        <taxon>Mollusca</taxon>
        <taxon>Bivalvia</taxon>
        <taxon>Autobranchia</taxon>
        <taxon>Pteriomorphia</taxon>
        <taxon>Pectinida</taxon>
        <taxon>Pectinoidea</taxon>
        <taxon>Pectinidae</taxon>
        <taxon>Mizuhopecten</taxon>
    </lineage>
</organism>
<feature type="transmembrane region" description="Helical" evidence="8">
    <location>
        <begin position="97"/>
        <end position="117"/>
    </location>
</feature>
<evidence type="ECO:0000256" key="6">
    <source>
        <dbReference type="ARBA" id="ARBA00023136"/>
    </source>
</evidence>
<dbReference type="FunFam" id="1.20.1250.20:FF:000003">
    <property type="entry name" value="Solute carrier family 17 member 3"/>
    <property type="match status" value="1"/>
</dbReference>
<evidence type="ECO:0000313" key="11">
    <source>
        <dbReference type="Proteomes" id="UP000242188"/>
    </source>
</evidence>
<dbReference type="Gene3D" id="1.20.120.540">
    <property type="entry name" value="Voltage-gated potassium channels"/>
    <property type="match status" value="1"/>
</dbReference>
<feature type="transmembrane region" description="Helical" evidence="8">
    <location>
        <begin position="298"/>
        <end position="321"/>
    </location>
</feature>
<feature type="compositionally biased region" description="Polar residues" evidence="7">
    <location>
        <begin position="418"/>
        <end position="430"/>
    </location>
</feature>
<feature type="transmembrane region" description="Helical" evidence="8">
    <location>
        <begin position="271"/>
        <end position="292"/>
    </location>
</feature>
<evidence type="ECO:0000256" key="1">
    <source>
        <dbReference type="ARBA" id="ARBA00004141"/>
    </source>
</evidence>
<feature type="transmembrane region" description="Helical" evidence="8">
    <location>
        <begin position="333"/>
        <end position="353"/>
    </location>
</feature>
<keyword evidence="5 8" id="KW-1133">Transmembrane helix</keyword>
<dbReference type="PROSITE" id="PS50850">
    <property type="entry name" value="MFS"/>
    <property type="match status" value="1"/>
</dbReference>
<dbReference type="GO" id="GO:0015293">
    <property type="term" value="F:symporter activity"/>
    <property type="evidence" value="ECO:0007669"/>
    <property type="project" value="UniProtKB-KW"/>
</dbReference>
<proteinExistence type="predicted"/>
<dbReference type="InterPro" id="IPR050382">
    <property type="entry name" value="MFS_Na/Anion_cotransporter"/>
</dbReference>
<keyword evidence="3 8" id="KW-0812">Transmembrane</keyword>
<gene>
    <name evidence="10" type="ORF">KP79_PYT23448</name>
</gene>
<sequence>MVKHKDTLPANNFTEITECPDPGYNKTTKMSNQATYDWDEATQGLILSSFFYGYALTQIPGGFLAEKIGGKRLFGYGILITAILSLLTPVSAKVGTWAVVIVRVMMGLAEGVTIPALSSMQGKWLPRLERSLLSNIANAGGAACVWFFFWHFMVFESPAVHPRIAPDEKQYIESTTGVRRRKRYPTPWKALLTSSAMWAIILTAFLQTWGGYVTHTTLPRYMHTIQKFDIAQDGVLMALPNLFNIFASVVGSWFADFLLKKKWLSTVVVRKLLNTLGLLPAALCVPFIPLAGCDHVTVVALIVVGNGMLGVCGSGLWVNILDIGNNFSGITMGLANFSANLSGVIAPYFVGLMTNDNETMEQWNSIFYVSMALYLLGIFVFIVFARGSEQSWNHLPQTETDIDEQDKEKNNTQDREINQSPYNGKNTEHL</sequence>
<evidence type="ECO:0000259" key="9">
    <source>
        <dbReference type="PROSITE" id="PS50850"/>
    </source>
</evidence>
<feature type="transmembrane region" description="Helical" evidence="8">
    <location>
        <begin position="73"/>
        <end position="91"/>
    </location>
</feature>
<dbReference type="InterPro" id="IPR020846">
    <property type="entry name" value="MFS_dom"/>
</dbReference>
<evidence type="ECO:0000313" key="10">
    <source>
        <dbReference type="EMBL" id="OWF47304.1"/>
    </source>
</evidence>
<dbReference type="AlphaFoldDB" id="A0A210QEZ4"/>
<keyword evidence="4" id="KW-0769">Symport</keyword>
<feature type="transmembrane region" description="Helical" evidence="8">
    <location>
        <begin position="365"/>
        <end position="385"/>
    </location>
</feature>
<feature type="domain" description="Major facilitator superfamily (MFS) profile" evidence="9">
    <location>
        <begin position="196"/>
        <end position="430"/>
    </location>
</feature>
<evidence type="ECO:0000256" key="7">
    <source>
        <dbReference type="SAM" id="MobiDB-lite"/>
    </source>
</evidence>
<feature type="compositionally biased region" description="Basic and acidic residues" evidence="7">
    <location>
        <begin position="406"/>
        <end position="417"/>
    </location>
</feature>
<evidence type="ECO:0000256" key="4">
    <source>
        <dbReference type="ARBA" id="ARBA00022847"/>
    </source>
</evidence>
<dbReference type="Gene3D" id="1.20.1250.20">
    <property type="entry name" value="MFS general substrate transporter like domains"/>
    <property type="match status" value="1"/>
</dbReference>
<dbReference type="InterPro" id="IPR011701">
    <property type="entry name" value="MFS"/>
</dbReference>
<dbReference type="InterPro" id="IPR027378">
    <property type="entry name" value="Nucleotide_channel_N"/>
</dbReference>
<evidence type="ECO:0000256" key="5">
    <source>
        <dbReference type="ARBA" id="ARBA00022989"/>
    </source>
</evidence>
<keyword evidence="6 8" id="KW-0472">Membrane</keyword>
<feature type="transmembrane region" description="Helical" evidence="8">
    <location>
        <begin position="242"/>
        <end position="259"/>
    </location>
</feature>
<protein>
    <submittedName>
        <fullName evidence="10">Sialin</fullName>
    </submittedName>
</protein>
<evidence type="ECO:0000256" key="8">
    <source>
        <dbReference type="SAM" id="Phobius"/>
    </source>
</evidence>
<feature type="region of interest" description="Disordered" evidence="7">
    <location>
        <begin position="396"/>
        <end position="430"/>
    </location>
</feature>
<dbReference type="GO" id="GO:0016020">
    <property type="term" value="C:membrane"/>
    <property type="evidence" value="ECO:0007669"/>
    <property type="project" value="UniProtKB-SubCell"/>
</dbReference>
<comment type="subcellular location">
    <subcellularLocation>
        <location evidence="1">Membrane</location>
        <topology evidence="1">Multi-pass membrane protein</topology>
    </subcellularLocation>
</comment>
<dbReference type="Proteomes" id="UP000242188">
    <property type="component" value="Unassembled WGS sequence"/>
</dbReference>
<comment type="caution">
    <text evidence="10">The sequence shown here is derived from an EMBL/GenBank/DDBJ whole genome shotgun (WGS) entry which is preliminary data.</text>
</comment>
<name>A0A210QEZ4_MIZYE</name>
<evidence type="ECO:0000256" key="3">
    <source>
        <dbReference type="ARBA" id="ARBA00022692"/>
    </source>
</evidence>
<dbReference type="GO" id="GO:0006820">
    <property type="term" value="P:monoatomic anion transport"/>
    <property type="evidence" value="ECO:0007669"/>
    <property type="project" value="TreeGrafter"/>
</dbReference>
<dbReference type="EMBL" id="NEDP02003953">
    <property type="protein sequence ID" value="OWF47304.1"/>
    <property type="molecule type" value="Genomic_DNA"/>
</dbReference>
<dbReference type="OrthoDB" id="2985014at2759"/>
<dbReference type="InterPro" id="IPR036259">
    <property type="entry name" value="MFS_trans_sf"/>
</dbReference>
<keyword evidence="2" id="KW-0813">Transport</keyword>
<dbReference type="Pfam" id="PF07690">
    <property type="entry name" value="MFS_1"/>
    <property type="match status" value="1"/>
</dbReference>
<feature type="transmembrane region" description="Helical" evidence="8">
    <location>
        <begin position="190"/>
        <end position="212"/>
    </location>
</feature>
<evidence type="ECO:0000256" key="2">
    <source>
        <dbReference type="ARBA" id="ARBA00022448"/>
    </source>
</evidence>
<keyword evidence="11" id="KW-1185">Reference proteome</keyword>
<dbReference type="PANTHER" id="PTHR11662">
    <property type="entry name" value="SOLUTE CARRIER FAMILY 17"/>
    <property type="match status" value="1"/>
</dbReference>
<reference evidence="10 11" key="1">
    <citation type="journal article" date="2017" name="Nat. Ecol. Evol.">
        <title>Scallop genome provides insights into evolution of bilaterian karyotype and development.</title>
        <authorList>
            <person name="Wang S."/>
            <person name="Zhang J."/>
            <person name="Jiao W."/>
            <person name="Li J."/>
            <person name="Xun X."/>
            <person name="Sun Y."/>
            <person name="Guo X."/>
            <person name="Huan P."/>
            <person name="Dong B."/>
            <person name="Zhang L."/>
            <person name="Hu X."/>
            <person name="Sun X."/>
            <person name="Wang J."/>
            <person name="Zhao C."/>
            <person name="Wang Y."/>
            <person name="Wang D."/>
            <person name="Huang X."/>
            <person name="Wang R."/>
            <person name="Lv J."/>
            <person name="Li Y."/>
            <person name="Zhang Z."/>
            <person name="Liu B."/>
            <person name="Lu W."/>
            <person name="Hui Y."/>
            <person name="Liang J."/>
            <person name="Zhou Z."/>
            <person name="Hou R."/>
            <person name="Li X."/>
            <person name="Liu Y."/>
            <person name="Li H."/>
            <person name="Ning X."/>
            <person name="Lin Y."/>
            <person name="Zhao L."/>
            <person name="Xing Q."/>
            <person name="Dou J."/>
            <person name="Li Y."/>
            <person name="Mao J."/>
            <person name="Guo H."/>
            <person name="Dou H."/>
            <person name="Li T."/>
            <person name="Mu C."/>
            <person name="Jiang W."/>
            <person name="Fu Q."/>
            <person name="Fu X."/>
            <person name="Miao Y."/>
            <person name="Liu J."/>
            <person name="Yu Q."/>
            <person name="Li R."/>
            <person name="Liao H."/>
            <person name="Li X."/>
            <person name="Kong Y."/>
            <person name="Jiang Z."/>
            <person name="Chourrout D."/>
            <person name="Li R."/>
            <person name="Bao Z."/>
        </authorList>
    </citation>
    <scope>NUCLEOTIDE SEQUENCE [LARGE SCALE GENOMIC DNA]</scope>
    <source>
        <strain evidence="10 11">PY_sf001</strain>
    </source>
</reference>
<dbReference type="SUPFAM" id="SSF103473">
    <property type="entry name" value="MFS general substrate transporter"/>
    <property type="match status" value="1"/>
</dbReference>
<dbReference type="STRING" id="6573.A0A210QEZ4"/>